<protein>
    <submittedName>
        <fullName evidence="3">Uncharacterized protein</fullName>
    </submittedName>
</protein>
<comment type="caution">
    <text evidence="3">The sequence shown here is derived from an EMBL/GenBank/DDBJ whole genome shotgun (WGS) entry which is preliminary data.</text>
</comment>
<proteinExistence type="predicted"/>
<keyword evidence="4" id="KW-1185">Reference proteome</keyword>
<feature type="region of interest" description="Disordered" evidence="1">
    <location>
        <begin position="165"/>
        <end position="189"/>
    </location>
</feature>
<organism evidence="3 4">
    <name type="scientific">Streptomyces milbemycinicus</name>
    <dbReference type="NCBI Taxonomy" id="476552"/>
    <lineage>
        <taxon>Bacteria</taxon>
        <taxon>Bacillati</taxon>
        <taxon>Actinomycetota</taxon>
        <taxon>Actinomycetes</taxon>
        <taxon>Kitasatosporales</taxon>
        <taxon>Streptomycetaceae</taxon>
        <taxon>Streptomyces</taxon>
    </lineage>
</organism>
<keyword evidence="2" id="KW-0812">Transmembrane</keyword>
<evidence type="ECO:0000256" key="1">
    <source>
        <dbReference type="SAM" id="MobiDB-lite"/>
    </source>
</evidence>
<reference evidence="3 4" key="1">
    <citation type="submission" date="2024-11" db="EMBL/GenBank/DDBJ databases">
        <title>The Natural Products Discovery Center: Release of the First 8490 Sequenced Strains for Exploring Actinobacteria Biosynthetic Diversity.</title>
        <authorList>
            <person name="Kalkreuter E."/>
            <person name="Kautsar S.A."/>
            <person name="Yang D."/>
            <person name="Bader C.D."/>
            <person name="Teijaro C.N."/>
            <person name="Fluegel L."/>
            <person name="Davis C.M."/>
            <person name="Simpson J.R."/>
            <person name="Lauterbach L."/>
            <person name="Steele A.D."/>
            <person name="Gui C."/>
            <person name="Meng S."/>
            <person name="Li G."/>
            <person name="Viehrig K."/>
            <person name="Ye F."/>
            <person name="Su P."/>
            <person name="Kiefer A.F."/>
            <person name="Nichols A."/>
            <person name="Cepeda A.J."/>
            <person name="Yan W."/>
            <person name="Fan B."/>
            <person name="Jiang Y."/>
            <person name="Adhikari A."/>
            <person name="Zheng C.-J."/>
            <person name="Schuster L."/>
            <person name="Cowan T.M."/>
            <person name="Smanski M.J."/>
            <person name="Chevrette M.G."/>
            <person name="De Carvalho L.P.S."/>
            <person name="Shen B."/>
        </authorList>
    </citation>
    <scope>NUCLEOTIDE SEQUENCE [LARGE SCALE GENOMIC DNA]</scope>
    <source>
        <strain evidence="3 4">NPDC020863</strain>
    </source>
</reference>
<keyword evidence="2" id="KW-1133">Transmembrane helix</keyword>
<feature type="region of interest" description="Disordered" evidence="1">
    <location>
        <begin position="1"/>
        <end position="21"/>
    </location>
</feature>
<accession>A0ABW8LLL2</accession>
<feature type="transmembrane region" description="Helical" evidence="2">
    <location>
        <begin position="47"/>
        <end position="69"/>
    </location>
</feature>
<gene>
    <name evidence="3" type="ORF">ACI2L5_15940</name>
</gene>
<evidence type="ECO:0000313" key="3">
    <source>
        <dbReference type="EMBL" id="MFK4266413.1"/>
    </source>
</evidence>
<sequence length="189" mass="19434">MSALYAPTARPARTARPVRATRTTRAARAIRAGLGGPARRSRRGPRAVECVLLGSGVALVPWLVVLATTLPPTAQVGHWNVAWVGLDALEAVGLVATGLLRRRGDDRHRLTAAATCALLVVDAWFDTVTAAPGAELAAALAMAVGAELPLAALCAVLALKRAPGTRAPGTRRTGPEAADLTSGTWPTTG</sequence>
<evidence type="ECO:0000313" key="4">
    <source>
        <dbReference type="Proteomes" id="UP001620295"/>
    </source>
</evidence>
<keyword evidence="2" id="KW-0472">Membrane</keyword>
<feature type="transmembrane region" description="Helical" evidence="2">
    <location>
        <begin position="137"/>
        <end position="159"/>
    </location>
</feature>
<dbReference type="Proteomes" id="UP001620295">
    <property type="component" value="Unassembled WGS sequence"/>
</dbReference>
<evidence type="ECO:0000256" key="2">
    <source>
        <dbReference type="SAM" id="Phobius"/>
    </source>
</evidence>
<dbReference type="RefSeq" id="WP_358641448.1">
    <property type="nucleotide sequence ID" value="NZ_JBFAEV010000019.1"/>
</dbReference>
<name>A0ABW8LLL2_9ACTN</name>
<dbReference type="EMBL" id="JBJDQH010000005">
    <property type="protein sequence ID" value="MFK4266413.1"/>
    <property type="molecule type" value="Genomic_DNA"/>
</dbReference>